<gene>
    <name evidence="2" type="ORF">H3Z82_04660</name>
</gene>
<dbReference type="AlphaFoldDB" id="A0A7W2M3J8"/>
<reference evidence="2 3" key="1">
    <citation type="submission" date="2020-07" db="EMBL/GenBank/DDBJ databases">
        <title>Bacterium isolated from marine sediment.</title>
        <authorList>
            <person name="Shang D."/>
        </authorList>
    </citation>
    <scope>NUCLEOTIDE SEQUENCE [LARGE SCALE GENOMIC DNA]</scope>
    <source>
        <strain evidence="2 3">F6074</strain>
    </source>
</reference>
<evidence type="ECO:0000256" key="1">
    <source>
        <dbReference type="SAM" id="SignalP"/>
    </source>
</evidence>
<protein>
    <recommendedName>
        <fullName evidence="4">Lipocalin-like domain-containing protein</fullName>
    </recommendedName>
</protein>
<sequence>MKDIKFRNLILVLSICSMTMSCVTLQQPLPGSLWGDWAFVKTGTIINGSNERLYNYQNVCHRNSDQLRFSSDGKMNLRWYDDHCAIYQYFIGQYHVEGNTLKIDLSDSRPYQDSPFPPIREFRIIQINQTTLKLEEIPEAARRERYQGTASGPEVLVFVFMRVD</sequence>
<dbReference type="PROSITE" id="PS51257">
    <property type="entry name" value="PROKAR_LIPOPROTEIN"/>
    <property type="match status" value="1"/>
</dbReference>
<keyword evidence="1" id="KW-0732">Signal</keyword>
<feature type="signal peptide" evidence="1">
    <location>
        <begin position="1"/>
        <end position="26"/>
    </location>
</feature>
<dbReference type="Proteomes" id="UP000541857">
    <property type="component" value="Unassembled WGS sequence"/>
</dbReference>
<proteinExistence type="predicted"/>
<keyword evidence="3" id="KW-1185">Reference proteome</keyword>
<feature type="chain" id="PRO_5031064184" description="Lipocalin-like domain-containing protein" evidence="1">
    <location>
        <begin position="27"/>
        <end position="164"/>
    </location>
</feature>
<dbReference type="RefSeq" id="WP_182203066.1">
    <property type="nucleotide sequence ID" value="NZ_JACGLT010000003.1"/>
</dbReference>
<evidence type="ECO:0000313" key="2">
    <source>
        <dbReference type="EMBL" id="MBA6152012.1"/>
    </source>
</evidence>
<accession>A0A7W2M3J8</accession>
<dbReference type="EMBL" id="JACGLT010000003">
    <property type="protein sequence ID" value="MBA6152012.1"/>
    <property type="molecule type" value="Genomic_DNA"/>
</dbReference>
<evidence type="ECO:0008006" key="4">
    <source>
        <dbReference type="Google" id="ProtNLM"/>
    </source>
</evidence>
<name>A0A7W2M3J8_9FLAO</name>
<organism evidence="2 3">
    <name type="scientific">Gelidibacter maritimus</name>
    <dbReference type="NCBI Taxonomy" id="2761487"/>
    <lineage>
        <taxon>Bacteria</taxon>
        <taxon>Pseudomonadati</taxon>
        <taxon>Bacteroidota</taxon>
        <taxon>Flavobacteriia</taxon>
        <taxon>Flavobacteriales</taxon>
        <taxon>Flavobacteriaceae</taxon>
        <taxon>Gelidibacter</taxon>
    </lineage>
</organism>
<evidence type="ECO:0000313" key="3">
    <source>
        <dbReference type="Proteomes" id="UP000541857"/>
    </source>
</evidence>
<comment type="caution">
    <text evidence="2">The sequence shown here is derived from an EMBL/GenBank/DDBJ whole genome shotgun (WGS) entry which is preliminary data.</text>
</comment>